<sequence length="95" mass="10646">MRYIIFLLVEVIIFCSIILVQFFLSPYIGAPFSVIDIIAGIMILFLLGLLFYFLTILFQKKMQSIPIKIKLILSIPCFLLTSLALGIGLSFLGIG</sequence>
<dbReference type="KEGG" id="vhl:BME96_05325"/>
<proteinExistence type="predicted"/>
<keyword evidence="1" id="KW-0472">Membrane</keyword>
<evidence type="ECO:0000313" key="3">
    <source>
        <dbReference type="Proteomes" id="UP000182945"/>
    </source>
</evidence>
<dbReference type="GeneID" id="71513806"/>
<evidence type="ECO:0000256" key="1">
    <source>
        <dbReference type="SAM" id="Phobius"/>
    </source>
</evidence>
<dbReference type="EMBL" id="CP017962">
    <property type="protein sequence ID" value="APC47622.1"/>
    <property type="molecule type" value="Genomic_DNA"/>
</dbReference>
<feature type="transmembrane region" description="Helical" evidence="1">
    <location>
        <begin position="34"/>
        <end position="59"/>
    </location>
</feature>
<dbReference type="RefSeq" id="WP_019375636.1">
    <property type="nucleotide sequence ID" value="NZ_CP017962.1"/>
</dbReference>
<gene>
    <name evidence="2" type="ORF">BME96_05325</name>
</gene>
<dbReference type="AlphaFoldDB" id="A0AAC9IZ25"/>
<feature type="transmembrane region" description="Helical" evidence="1">
    <location>
        <begin position="7"/>
        <end position="28"/>
    </location>
</feature>
<protein>
    <submittedName>
        <fullName evidence="2">Uncharacterized protein</fullName>
    </submittedName>
</protein>
<evidence type="ECO:0000313" key="2">
    <source>
        <dbReference type="EMBL" id="APC47622.1"/>
    </source>
</evidence>
<keyword evidence="1" id="KW-0812">Transmembrane</keyword>
<name>A0AAC9IZ25_VIRHA</name>
<accession>A0AAC9IZ25</accession>
<keyword evidence="1" id="KW-1133">Transmembrane helix</keyword>
<reference evidence="2 3" key="1">
    <citation type="submission" date="2016-11" db="EMBL/GenBank/DDBJ databases">
        <title>Complete genome sequencing of Virgibacillus halodenitrificans PDB-F2.</title>
        <authorList>
            <person name="Sun Z."/>
            <person name="Zhou Y."/>
            <person name="Li H."/>
        </authorList>
    </citation>
    <scope>NUCLEOTIDE SEQUENCE [LARGE SCALE GENOMIC DNA]</scope>
    <source>
        <strain evidence="2 3">PDB-F2</strain>
    </source>
</reference>
<organism evidence="2 3">
    <name type="scientific">Virgibacillus halodenitrificans</name>
    <name type="common">Bacillus halodenitrificans</name>
    <dbReference type="NCBI Taxonomy" id="1482"/>
    <lineage>
        <taxon>Bacteria</taxon>
        <taxon>Bacillati</taxon>
        <taxon>Bacillota</taxon>
        <taxon>Bacilli</taxon>
        <taxon>Bacillales</taxon>
        <taxon>Bacillaceae</taxon>
        <taxon>Virgibacillus</taxon>
    </lineage>
</organism>
<feature type="transmembrane region" description="Helical" evidence="1">
    <location>
        <begin position="71"/>
        <end position="94"/>
    </location>
</feature>
<dbReference type="Proteomes" id="UP000182945">
    <property type="component" value="Chromosome"/>
</dbReference>